<dbReference type="PANTHER" id="PTHR39673:SF5">
    <property type="entry name" value="TUNGSTEN-CONTAINING FORMYLMETHANOFURAN DEHYDROGENASE 2 SUBUNIT C"/>
    <property type="match status" value="1"/>
</dbReference>
<proteinExistence type="predicted"/>
<protein>
    <submittedName>
        <fullName evidence="2">Formylmethanofuran dehydrogenase subunit C</fullName>
        <ecNumber evidence="2">1.2.7.12</ecNumber>
    </submittedName>
</protein>
<keyword evidence="3" id="KW-1185">Reference proteome</keyword>
<dbReference type="Pfam" id="PF01493">
    <property type="entry name" value="GXGXG"/>
    <property type="match status" value="1"/>
</dbReference>
<dbReference type="RefSeq" id="WP_230513280.1">
    <property type="nucleotide sequence ID" value="NZ_JAJITD010000023.1"/>
</dbReference>
<reference evidence="2 3" key="1">
    <citation type="submission" date="2021-11" db="EMBL/GenBank/DDBJ databases">
        <authorList>
            <person name="Oh E.-T."/>
            <person name="Kim S.-B."/>
        </authorList>
    </citation>
    <scope>NUCLEOTIDE SEQUENCE [LARGE SCALE GENOMIC DNA]</scope>
    <source>
        <strain evidence="2 3">MMS20-SJTR3</strain>
    </source>
</reference>
<accession>A0ABS8K4C7</accession>
<name>A0ABS8K4C7_9BURK</name>
<dbReference type="EC" id="1.2.7.12" evidence="2"/>
<dbReference type="Gene3D" id="2.160.20.60">
    <property type="entry name" value="Glutamate synthase, alpha subunit, C-terminal domain"/>
    <property type="match status" value="1"/>
</dbReference>
<evidence type="ECO:0000259" key="1">
    <source>
        <dbReference type="Pfam" id="PF01493"/>
    </source>
</evidence>
<dbReference type="PANTHER" id="PTHR39673">
    <property type="entry name" value="TUNGSTEN FORMYLMETHANOFURAN DEHYDROGENASE, SUBUNIT C (FWDC)"/>
    <property type="match status" value="1"/>
</dbReference>
<feature type="domain" description="Glutamate synthase alpha subunit C-terminal" evidence="1">
    <location>
        <begin position="130"/>
        <end position="253"/>
    </location>
</feature>
<dbReference type="EMBL" id="JAJITD010000023">
    <property type="protein sequence ID" value="MCC8397001.1"/>
    <property type="molecule type" value="Genomic_DNA"/>
</dbReference>
<dbReference type="SUPFAM" id="SSF69336">
    <property type="entry name" value="Alpha subunit of glutamate synthase, C-terminal domain"/>
    <property type="match status" value="1"/>
</dbReference>
<keyword evidence="2" id="KW-0560">Oxidoreductase</keyword>
<evidence type="ECO:0000313" key="3">
    <source>
        <dbReference type="Proteomes" id="UP001431019"/>
    </source>
</evidence>
<dbReference type="GO" id="GO:0018493">
    <property type="term" value="F:formylmethanofuran dehydrogenase activity"/>
    <property type="evidence" value="ECO:0007669"/>
    <property type="project" value="UniProtKB-EC"/>
</dbReference>
<dbReference type="InterPro" id="IPR017550">
    <property type="entry name" value="Formylmethanofuran_DH_suC"/>
</dbReference>
<sequence length="319" mass="31851">MSASANTGAGAGISTGVPADTIVLRVKNAPGFRVDAAALRPAALAALSVAEIERVVLPGGNERCVVGDVFEVLRGAAAANFASAGSADSTASAASAGTASAAPGPDLATLIIDGAGRWLDRVGAEMDGGRLVIRGAAGDYSGFRMSGGVLQIDGDAGHFTGCEMRGGRLTVRGDSGDFVAGALPGDMEGMTGGTLTIHGNAGARVADRMRRGLVLVGGNAGDFAASRLVAGTVGVAGRLGAHYAYGMRRGTLLLAQPPAPLPPPTFSGGGRGFDVFWSLLVRSLAAEIAPFSQWRADRLPARYTGDLAVGGCGEILCAG</sequence>
<dbReference type="NCBIfam" id="TIGR03122">
    <property type="entry name" value="one_C_dehyd_C"/>
    <property type="match status" value="1"/>
</dbReference>
<dbReference type="InterPro" id="IPR036485">
    <property type="entry name" value="Glu_synth_asu_C_sf"/>
</dbReference>
<dbReference type="Proteomes" id="UP001431019">
    <property type="component" value="Unassembled WGS sequence"/>
</dbReference>
<comment type="caution">
    <text evidence="2">The sequence shown here is derived from an EMBL/GenBank/DDBJ whole genome shotgun (WGS) entry which is preliminary data.</text>
</comment>
<organism evidence="2 3">
    <name type="scientific">Paraburkholderia sejongensis</name>
    <dbReference type="NCBI Taxonomy" id="2886946"/>
    <lineage>
        <taxon>Bacteria</taxon>
        <taxon>Pseudomonadati</taxon>
        <taxon>Pseudomonadota</taxon>
        <taxon>Betaproteobacteria</taxon>
        <taxon>Burkholderiales</taxon>
        <taxon>Burkholderiaceae</taxon>
        <taxon>Paraburkholderia</taxon>
    </lineage>
</organism>
<dbReference type="InterPro" id="IPR002489">
    <property type="entry name" value="Glu_synth_asu_C"/>
</dbReference>
<evidence type="ECO:0000313" key="2">
    <source>
        <dbReference type="EMBL" id="MCC8397001.1"/>
    </source>
</evidence>
<gene>
    <name evidence="2" type="ORF">LJ656_30965</name>
</gene>